<protein>
    <submittedName>
        <fullName evidence="1">Uncharacterized protein</fullName>
    </submittedName>
</protein>
<proteinExistence type="predicted"/>
<reference evidence="2" key="1">
    <citation type="submission" date="2012-08" db="EMBL/GenBank/DDBJ databases">
        <title>The Genome Sequence of Wuchereria bancrofti.</title>
        <authorList>
            <person name="Nutman T.B."/>
            <person name="Fink D.L."/>
            <person name="Russ C."/>
            <person name="Young S."/>
            <person name="Zeng Q."/>
            <person name="Koehrsen M."/>
            <person name="Alvarado L."/>
            <person name="Berlin A."/>
            <person name="Chapman S.B."/>
            <person name="Chen Z."/>
            <person name="Freedman E."/>
            <person name="Gellesch M."/>
            <person name="Goldberg J."/>
            <person name="Griggs A."/>
            <person name="Gujja S."/>
            <person name="Heilman E.R."/>
            <person name="Heiman D."/>
            <person name="Hepburn T."/>
            <person name="Howarth C."/>
            <person name="Jen D."/>
            <person name="Larson L."/>
            <person name="Lewis B."/>
            <person name="Mehta T."/>
            <person name="Park D."/>
            <person name="Pearson M."/>
            <person name="Roberts A."/>
            <person name="Saif S."/>
            <person name="Shea T."/>
            <person name="Shenoy N."/>
            <person name="Sisk P."/>
            <person name="Stolte C."/>
            <person name="Sykes S."/>
            <person name="Walk T."/>
            <person name="White J."/>
            <person name="Yandava C."/>
            <person name="Haas B."/>
            <person name="Henn M.R."/>
            <person name="Nusbaum C."/>
            <person name="Birren B."/>
        </authorList>
    </citation>
    <scope>NUCLEOTIDE SEQUENCE [LARGE SCALE GENOMIC DNA]</scope>
    <source>
        <strain evidence="2">NA</strain>
    </source>
</reference>
<dbReference type="Proteomes" id="UP000004810">
    <property type="component" value="Unassembled WGS sequence"/>
</dbReference>
<feature type="non-terminal residue" evidence="1">
    <location>
        <position position="75"/>
    </location>
</feature>
<dbReference type="AlphaFoldDB" id="J9F8F4"/>
<accession>J9F8F4</accession>
<comment type="caution">
    <text evidence="1">The sequence shown here is derived from an EMBL/GenBank/DDBJ whole genome shotgun (WGS) entry which is preliminary data.</text>
</comment>
<name>J9F8F4_WUCBA</name>
<evidence type="ECO:0000313" key="2">
    <source>
        <dbReference type="Proteomes" id="UP000004810"/>
    </source>
</evidence>
<organism evidence="1 2">
    <name type="scientific">Wuchereria bancrofti</name>
    <dbReference type="NCBI Taxonomy" id="6293"/>
    <lineage>
        <taxon>Eukaryota</taxon>
        <taxon>Metazoa</taxon>
        <taxon>Ecdysozoa</taxon>
        <taxon>Nematoda</taxon>
        <taxon>Chromadorea</taxon>
        <taxon>Rhabditida</taxon>
        <taxon>Spirurina</taxon>
        <taxon>Spiruromorpha</taxon>
        <taxon>Filarioidea</taxon>
        <taxon>Onchocercidae</taxon>
        <taxon>Wuchereria</taxon>
    </lineage>
</organism>
<gene>
    <name evidence="1" type="ORF">WUBG_03263</name>
</gene>
<sequence length="75" mass="9030">MTRKKERNRLNSTSGNKFDIFVFLALTRNSQRRAAKANLKKRHREHYHITRRLHQHPVLRSTITVTTTTYQLEKK</sequence>
<evidence type="ECO:0000313" key="1">
    <source>
        <dbReference type="EMBL" id="EJW85827.1"/>
    </source>
</evidence>
<dbReference type="EMBL" id="ADBV01000982">
    <property type="protein sequence ID" value="EJW85827.1"/>
    <property type="molecule type" value="Genomic_DNA"/>
</dbReference>